<dbReference type="InterPro" id="IPR030489">
    <property type="entry name" value="TR_Rrf2-type_CS"/>
</dbReference>
<dbReference type="EMBL" id="JDST02000013">
    <property type="protein sequence ID" value="KFB77957.1"/>
    <property type="molecule type" value="Genomic_DNA"/>
</dbReference>
<dbReference type="GO" id="GO:0003700">
    <property type="term" value="F:DNA-binding transcription factor activity"/>
    <property type="evidence" value="ECO:0007669"/>
    <property type="project" value="InterPro"/>
</dbReference>
<dbReference type="SUPFAM" id="SSF46785">
    <property type="entry name" value="Winged helix' DNA-binding domain"/>
    <property type="match status" value="1"/>
</dbReference>
<dbReference type="PROSITE" id="PS01332">
    <property type="entry name" value="HTH_RRF2_1"/>
    <property type="match status" value="1"/>
</dbReference>
<evidence type="ECO:0000313" key="2">
    <source>
        <dbReference type="EMBL" id="KFB77957.1"/>
    </source>
</evidence>
<dbReference type="STRING" id="1453999.AW06_000749"/>
<dbReference type="Pfam" id="PF02082">
    <property type="entry name" value="Rrf2"/>
    <property type="match status" value="1"/>
</dbReference>
<dbReference type="PANTHER" id="PTHR33221:SF5">
    <property type="entry name" value="HTH-TYPE TRANSCRIPTIONAL REGULATOR ISCR"/>
    <property type="match status" value="1"/>
</dbReference>
<reference evidence="3" key="3">
    <citation type="submission" date="2020-06" db="EMBL/GenBank/DDBJ databases">
        <authorList>
            <person name="Arumugam K."/>
            <person name="Besarab I."/>
            <person name="Haryono M."/>
            <person name="Bagci C."/>
            <person name="Beier S."/>
            <person name="Buchfink B."/>
            <person name="Gorska A."/>
            <person name="Qiu G."/>
            <person name="Huson D.H."/>
            <person name="Williams R.B."/>
        </authorList>
    </citation>
    <scope>NUCLEOTIDE SEQUENCE</scope>
    <source>
        <strain evidence="3">SSA1</strain>
    </source>
</reference>
<keyword evidence="4" id="KW-1185">Reference proteome</keyword>
<dbReference type="AlphaFoldDB" id="A0A080M9H3"/>
<name>A0A080M9H3_9PROT</name>
<dbReference type="GO" id="GO:0003690">
    <property type="term" value="F:double-stranded DNA binding"/>
    <property type="evidence" value="ECO:0007669"/>
    <property type="project" value="InterPro"/>
</dbReference>
<dbReference type="Proteomes" id="UP000021315">
    <property type="component" value="Unassembled WGS sequence"/>
</dbReference>
<dbReference type="NCBIfam" id="TIGR00738">
    <property type="entry name" value="rrf2_super"/>
    <property type="match status" value="1"/>
</dbReference>
<sequence length="163" mass="18078">MRLTTKGRFAVTAMIDLALRCSEGPVSLAGISDRQKISLSYLEQLFGKLRRYGLVDSVRGPGGGYCLARPTSEMTVTDIIRAVDEPLDATQCGGRENCRDDERCMTHELWSTLNDKMYEFLSSVTLAELVNQQLQRTGGKVAVVHDARRSRPRARVKAVALES</sequence>
<evidence type="ECO:0000313" key="3">
    <source>
        <dbReference type="EMBL" id="QLH48631.1"/>
    </source>
</evidence>
<organism evidence="2 4">
    <name type="scientific">Candidatus Accumulibacter cognatus</name>
    <dbReference type="NCBI Taxonomy" id="2954383"/>
    <lineage>
        <taxon>Bacteria</taxon>
        <taxon>Pseudomonadati</taxon>
        <taxon>Pseudomonadota</taxon>
        <taxon>Betaproteobacteria</taxon>
        <taxon>Candidatus Accumulibacter</taxon>
    </lineage>
</organism>
<evidence type="ECO:0000313" key="5">
    <source>
        <dbReference type="Proteomes" id="UP000509684"/>
    </source>
</evidence>
<dbReference type="GO" id="GO:0005829">
    <property type="term" value="C:cytosol"/>
    <property type="evidence" value="ECO:0007669"/>
    <property type="project" value="TreeGrafter"/>
</dbReference>
<accession>A0A080M9H3</accession>
<gene>
    <name evidence="2" type="primary">iscR</name>
    <name evidence="2" type="ORF">AW06_000749</name>
    <name evidence="3" type="ORF">HWD57_01635</name>
</gene>
<reference evidence="2 4" key="1">
    <citation type="submission" date="2014-02" db="EMBL/GenBank/DDBJ databases">
        <title>Expanding our view of genomic diversity in Candidatus Accumulibacter clades.</title>
        <authorList>
            <person name="Skennerton C.T."/>
            <person name="Barr J.J."/>
            <person name="Slater F.R."/>
            <person name="Bond P.L."/>
            <person name="Tyson G.W."/>
        </authorList>
    </citation>
    <scope>NUCLEOTIDE SEQUENCE [LARGE SCALE GENOMIC DNA]</scope>
    <source>
        <strain evidence="4">SK-02</strain>
    </source>
</reference>
<dbReference type="FunFam" id="1.10.10.10:FF:000026">
    <property type="entry name" value="HTH-type transcriptional regulator IscR"/>
    <property type="match status" value="1"/>
</dbReference>
<dbReference type="Proteomes" id="UP000509684">
    <property type="component" value="Chromosome"/>
</dbReference>
<evidence type="ECO:0000256" key="1">
    <source>
        <dbReference type="ARBA" id="ARBA00023125"/>
    </source>
</evidence>
<keyword evidence="1" id="KW-0238">DNA-binding</keyword>
<evidence type="ECO:0000313" key="4">
    <source>
        <dbReference type="Proteomes" id="UP000021315"/>
    </source>
</evidence>
<dbReference type="RefSeq" id="WP_034945604.1">
    <property type="nucleotide sequence ID" value="NZ_JDST02000013.1"/>
</dbReference>
<dbReference type="PROSITE" id="PS51197">
    <property type="entry name" value="HTH_RRF2_2"/>
    <property type="match status" value="1"/>
</dbReference>
<dbReference type="EMBL" id="CP058708">
    <property type="protein sequence ID" value="QLH48631.1"/>
    <property type="molecule type" value="Genomic_DNA"/>
</dbReference>
<dbReference type="InterPro" id="IPR000944">
    <property type="entry name" value="Tscrpt_reg_Rrf2"/>
</dbReference>
<reference evidence="3 5" key="2">
    <citation type="journal article" date="2019" name="Microbiome">
        <title>Annotated bacterial chromosomes from frame-shift-corrected long-read metagenomic data.</title>
        <authorList>
            <person name="Arumugam K."/>
            <person name="Bagci C."/>
            <person name="Bessarab I."/>
            <person name="Beier S."/>
            <person name="Buchfink B."/>
            <person name="Gorska A."/>
            <person name="Qiu G."/>
            <person name="Huson D.H."/>
            <person name="Williams R.B.H."/>
        </authorList>
    </citation>
    <scope>NUCLEOTIDE SEQUENCE [LARGE SCALE GENOMIC DNA]</scope>
    <source>
        <strain evidence="3">SSA1</strain>
    </source>
</reference>
<protein>
    <submittedName>
        <fullName evidence="3">Fe-S cluster assembly transcriptional regulator IscR</fullName>
    </submittedName>
    <submittedName>
        <fullName evidence="2">HTH-type transcriptional regulator IscR</fullName>
    </submittedName>
</protein>
<dbReference type="PANTHER" id="PTHR33221">
    <property type="entry name" value="WINGED HELIX-TURN-HELIX TRANSCRIPTIONAL REGULATOR, RRF2 FAMILY"/>
    <property type="match status" value="1"/>
</dbReference>
<dbReference type="Gene3D" id="1.10.10.10">
    <property type="entry name" value="Winged helix-like DNA-binding domain superfamily/Winged helix DNA-binding domain"/>
    <property type="match status" value="1"/>
</dbReference>
<accession>A0A7D5N9Y8</accession>
<proteinExistence type="predicted"/>
<dbReference type="InterPro" id="IPR036390">
    <property type="entry name" value="WH_DNA-bd_sf"/>
</dbReference>
<dbReference type="InterPro" id="IPR036388">
    <property type="entry name" value="WH-like_DNA-bd_sf"/>
</dbReference>
<dbReference type="InterPro" id="IPR010242">
    <property type="entry name" value="TF_HTH_IscR"/>
</dbReference>
<dbReference type="KEGG" id="acog:HWD57_01635"/>
<dbReference type="NCBIfam" id="TIGR02010">
    <property type="entry name" value="IscR"/>
    <property type="match status" value="1"/>
</dbReference>